<reference evidence="14 15" key="1">
    <citation type="submission" date="2018-10" db="EMBL/GenBank/DDBJ databases">
        <title>A high-quality apple genome assembly.</title>
        <authorList>
            <person name="Hu J."/>
        </authorList>
    </citation>
    <scope>NUCLEOTIDE SEQUENCE [LARGE SCALE GENOMIC DNA]</scope>
    <source>
        <strain evidence="15">cv. HFTH1</strain>
        <tissue evidence="14">Young leaf</tissue>
    </source>
</reference>
<evidence type="ECO:0000256" key="3">
    <source>
        <dbReference type="ARBA" id="ARBA00008870"/>
    </source>
</evidence>
<keyword evidence="7" id="KW-0808">Transferase</keyword>
<evidence type="ECO:0000256" key="6">
    <source>
        <dbReference type="ARBA" id="ARBA00022490"/>
    </source>
</evidence>
<dbReference type="GO" id="GO:0005634">
    <property type="term" value="C:nucleus"/>
    <property type="evidence" value="ECO:0007669"/>
    <property type="project" value="UniProtKB-SubCell"/>
</dbReference>
<dbReference type="CDD" id="cd04301">
    <property type="entry name" value="NAT_SF"/>
    <property type="match status" value="1"/>
</dbReference>
<keyword evidence="9" id="KW-0012">Acyltransferase</keyword>
<comment type="caution">
    <text evidence="14">The sequence shown here is derived from an EMBL/GenBank/DDBJ whole genome shotgun (WGS) entry which is preliminary data.</text>
</comment>
<feature type="region of interest" description="Disordered" evidence="12">
    <location>
        <begin position="1"/>
        <end position="22"/>
    </location>
</feature>
<dbReference type="GO" id="GO:0005737">
    <property type="term" value="C:cytoplasm"/>
    <property type="evidence" value="ECO:0007669"/>
    <property type="project" value="UniProtKB-SubCell"/>
</dbReference>
<keyword evidence="15" id="KW-1185">Reference proteome</keyword>
<dbReference type="Pfam" id="PF00583">
    <property type="entry name" value="Acetyltransf_1"/>
    <property type="match status" value="1"/>
</dbReference>
<evidence type="ECO:0000313" key="14">
    <source>
        <dbReference type="EMBL" id="RXH96672.1"/>
    </source>
</evidence>
<gene>
    <name evidence="14" type="ORF">DVH24_009176</name>
</gene>
<dbReference type="GO" id="GO:1990189">
    <property type="term" value="F:protein N-terminal-serine acetyltransferase activity"/>
    <property type="evidence" value="ECO:0007669"/>
    <property type="project" value="UniProtKB-EC"/>
</dbReference>
<comment type="catalytic activity">
    <reaction evidence="10">
        <text>N-terminal L-seryl-[histone H2A] + acetyl-CoA = N-terminal N(alpha)-acetyl-L-seryl-[histone H2A] + CoA + H(+)</text>
        <dbReference type="Rhea" id="RHEA:50600"/>
        <dbReference type="Rhea" id="RHEA-COMP:12742"/>
        <dbReference type="Rhea" id="RHEA-COMP:12744"/>
        <dbReference type="ChEBI" id="CHEBI:15378"/>
        <dbReference type="ChEBI" id="CHEBI:57287"/>
        <dbReference type="ChEBI" id="CHEBI:57288"/>
        <dbReference type="ChEBI" id="CHEBI:64738"/>
        <dbReference type="ChEBI" id="CHEBI:83690"/>
        <dbReference type="EC" id="2.3.1.257"/>
    </reaction>
</comment>
<keyword evidence="6" id="KW-0963">Cytoplasm</keyword>
<dbReference type="EMBL" id="RDQH01000332">
    <property type="protein sequence ID" value="RXH96672.1"/>
    <property type="molecule type" value="Genomic_DNA"/>
</dbReference>
<dbReference type="InterPro" id="IPR039949">
    <property type="entry name" value="NAA40"/>
</dbReference>
<dbReference type="SUPFAM" id="SSF55729">
    <property type="entry name" value="Acyl-CoA N-acyltransferases (Nat)"/>
    <property type="match status" value="1"/>
</dbReference>
<dbReference type="Gene3D" id="3.40.630.30">
    <property type="match status" value="1"/>
</dbReference>
<evidence type="ECO:0000313" key="15">
    <source>
        <dbReference type="Proteomes" id="UP000290289"/>
    </source>
</evidence>
<evidence type="ECO:0000256" key="8">
    <source>
        <dbReference type="ARBA" id="ARBA00023242"/>
    </source>
</evidence>
<evidence type="ECO:0000259" key="13">
    <source>
        <dbReference type="PROSITE" id="PS51186"/>
    </source>
</evidence>
<feature type="domain" description="N-acetyltransferase" evidence="13">
    <location>
        <begin position="99"/>
        <end position="243"/>
    </location>
</feature>
<dbReference type="GO" id="GO:0043998">
    <property type="term" value="F:histone H2A acetyltransferase activity"/>
    <property type="evidence" value="ECO:0007669"/>
    <property type="project" value="InterPro"/>
</dbReference>
<dbReference type="PANTHER" id="PTHR20531:SF1">
    <property type="entry name" value="N-ALPHA-ACETYLTRANSFERASE 40"/>
    <property type="match status" value="1"/>
</dbReference>
<evidence type="ECO:0000256" key="2">
    <source>
        <dbReference type="ARBA" id="ARBA00004496"/>
    </source>
</evidence>
<evidence type="ECO:0000256" key="1">
    <source>
        <dbReference type="ARBA" id="ARBA00004123"/>
    </source>
</evidence>
<sequence length="296" mass="33999">MIGAPMETKGLNANRESKPNRSRKEIIEKKKAMDALLKAASAEKDHLSAFPAFRRYQTNGLSAFLESGRGDKLASSVKHYIQNLLKANMEGLYGSEWPVEERVKRREMVAPEARYIFVREASNASASEMSTMSEQESTSASCVEKRGPMVGFVHFRFVIEEELPVLYVYELQLEPHVQGKGLGKFLMQLIELIARKNQMGAVVLTVHRSNSVAMNFYLSKMRYGLRRVMKFFAKHSVMRLKLSWRYVSVSTRNHLRRFIWFNKVVNSTLFTKGQNPAIEVLEWIIQFQQNALIIVI</sequence>
<evidence type="ECO:0000256" key="10">
    <source>
        <dbReference type="ARBA" id="ARBA00047821"/>
    </source>
</evidence>
<dbReference type="PANTHER" id="PTHR20531">
    <property type="entry name" value="N-ALPHA-ACETYLTRANSFERASE 40"/>
    <property type="match status" value="1"/>
</dbReference>
<dbReference type="STRING" id="3750.A0A498JSZ0"/>
<name>A0A498JSZ0_MALDO</name>
<dbReference type="InterPro" id="IPR016181">
    <property type="entry name" value="Acyl_CoA_acyltransferase"/>
</dbReference>
<dbReference type="AlphaFoldDB" id="A0A498JSZ0"/>
<dbReference type="EC" id="2.3.1.257" evidence="4"/>
<evidence type="ECO:0000256" key="12">
    <source>
        <dbReference type="SAM" id="MobiDB-lite"/>
    </source>
</evidence>
<protein>
    <recommendedName>
        <fullName evidence="5">N-alpha-acetyltransferase 40</fullName>
        <ecNumber evidence="4">2.3.1.257</ecNumber>
    </recommendedName>
</protein>
<evidence type="ECO:0000256" key="7">
    <source>
        <dbReference type="ARBA" id="ARBA00022679"/>
    </source>
</evidence>
<dbReference type="PROSITE" id="PS51186">
    <property type="entry name" value="GNAT"/>
    <property type="match status" value="1"/>
</dbReference>
<evidence type="ECO:0000256" key="4">
    <source>
        <dbReference type="ARBA" id="ARBA00012950"/>
    </source>
</evidence>
<comment type="catalytic activity">
    <reaction evidence="11">
        <text>N-terminal L-seryl-[histone H4] + acetyl-CoA = N-terminal N(alpha)-acetyl-L-seryl-[histone H4] + CoA + H(+)</text>
        <dbReference type="Rhea" id="RHEA:50596"/>
        <dbReference type="Rhea" id="RHEA-COMP:12740"/>
        <dbReference type="Rhea" id="RHEA-COMP:12743"/>
        <dbReference type="ChEBI" id="CHEBI:15378"/>
        <dbReference type="ChEBI" id="CHEBI:57287"/>
        <dbReference type="ChEBI" id="CHEBI:57288"/>
        <dbReference type="ChEBI" id="CHEBI:64738"/>
        <dbReference type="ChEBI" id="CHEBI:83690"/>
        <dbReference type="EC" id="2.3.1.257"/>
    </reaction>
</comment>
<accession>A0A498JSZ0</accession>
<dbReference type="InterPro" id="IPR000182">
    <property type="entry name" value="GNAT_dom"/>
</dbReference>
<evidence type="ECO:0000256" key="5">
    <source>
        <dbReference type="ARBA" id="ARBA00015043"/>
    </source>
</evidence>
<dbReference type="GO" id="GO:0010485">
    <property type="term" value="F:histone H4 acetyltransferase activity"/>
    <property type="evidence" value="ECO:0007669"/>
    <property type="project" value="InterPro"/>
</dbReference>
<keyword evidence="8" id="KW-0539">Nucleus</keyword>
<evidence type="ECO:0000256" key="11">
    <source>
        <dbReference type="ARBA" id="ARBA00049524"/>
    </source>
</evidence>
<comment type="similarity">
    <text evidence="3">Belongs to the acetyltransferase family. NAA40 subfamily.</text>
</comment>
<evidence type="ECO:0000256" key="9">
    <source>
        <dbReference type="ARBA" id="ARBA00023315"/>
    </source>
</evidence>
<proteinExistence type="inferred from homology"/>
<comment type="subcellular location">
    <subcellularLocation>
        <location evidence="2">Cytoplasm</location>
    </subcellularLocation>
    <subcellularLocation>
        <location evidence="1">Nucleus</location>
    </subcellularLocation>
</comment>
<organism evidence="14 15">
    <name type="scientific">Malus domestica</name>
    <name type="common">Apple</name>
    <name type="synonym">Pyrus malus</name>
    <dbReference type="NCBI Taxonomy" id="3750"/>
    <lineage>
        <taxon>Eukaryota</taxon>
        <taxon>Viridiplantae</taxon>
        <taxon>Streptophyta</taxon>
        <taxon>Embryophyta</taxon>
        <taxon>Tracheophyta</taxon>
        <taxon>Spermatophyta</taxon>
        <taxon>Magnoliopsida</taxon>
        <taxon>eudicotyledons</taxon>
        <taxon>Gunneridae</taxon>
        <taxon>Pentapetalae</taxon>
        <taxon>rosids</taxon>
        <taxon>fabids</taxon>
        <taxon>Rosales</taxon>
        <taxon>Rosaceae</taxon>
        <taxon>Amygdaloideae</taxon>
        <taxon>Maleae</taxon>
        <taxon>Malus</taxon>
    </lineage>
</organism>
<dbReference type="Proteomes" id="UP000290289">
    <property type="component" value="Chromosome 6"/>
</dbReference>